<dbReference type="InterPro" id="IPR001478">
    <property type="entry name" value="PDZ"/>
</dbReference>
<dbReference type="Pfam" id="PF13365">
    <property type="entry name" value="Trypsin_2"/>
    <property type="match status" value="1"/>
</dbReference>
<dbReference type="Gene3D" id="2.30.42.10">
    <property type="match status" value="1"/>
</dbReference>
<organism evidence="7 8">
    <name type="scientific">Stella humosa</name>
    <dbReference type="NCBI Taxonomy" id="94"/>
    <lineage>
        <taxon>Bacteria</taxon>
        <taxon>Pseudomonadati</taxon>
        <taxon>Pseudomonadota</taxon>
        <taxon>Alphaproteobacteria</taxon>
        <taxon>Rhodospirillales</taxon>
        <taxon>Stellaceae</taxon>
        <taxon>Stella</taxon>
    </lineage>
</organism>
<dbReference type="InterPro" id="IPR001940">
    <property type="entry name" value="Peptidase_S1C"/>
</dbReference>
<name>A0A3N1KQY2_9PROT</name>
<dbReference type="InterPro" id="IPR041489">
    <property type="entry name" value="PDZ_6"/>
</dbReference>
<feature type="domain" description="PDZ" evidence="6">
    <location>
        <begin position="237"/>
        <end position="295"/>
    </location>
</feature>
<evidence type="ECO:0000256" key="3">
    <source>
        <dbReference type="ARBA" id="ARBA00022801"/>
    </source>
</evidence>
<dbReference type="EMBL" id="RJKX01000015">
    <property type="protein sequence ID" value="ROP84223.1"/>
    <property type="molecule type" value="Genomic_DNA"/>
</dbReference>
<dbReference type="Pfam" id="PF17820">
    <property type="entry name" value="PDZ_6"/>
    <property type="match status" value="1"/>
</dbReference>
<feature type="chain" id="PRO_5018274702" evidence="5">
    <location>
        <begin position="28"/>
        <end position="342"/>
    </location>
</feature>
<evidence type="ECO:0000256" key="4">
    <source>
        <dbReference type="ARBA" id="ARBA00022825"/>
    </source>
</evidence>
<dbReference type="InterPro" id="IPR036034">
    <property type="entry name" value="PDZ_sf"/>
</dbReference>
<evidence type="ECO:0000256" key="1">
    <source>
        <dbReference type="ARBA" id="ARBA00010541"/>
    </source>
</evidence>
<dbReference type="AlphaFoldDB" id="A0A3N1KQY2"/>
<dbReference type="PANTHER" id="PTHR22939">
    <property type="entry name" value="SERINE PROTEASE FAMILY S1C HTRA-RELATED"/>
    <property type="match status" value="1"/>
</dbReference>
<dbReference type="RefSeq" id="WP_123691977.1">
    <property type="nucleotide sequence ID" value="NZ_AP019700.1"/>
</dbReference>
<keyword evidence="2 7" id="KW-0645">Protease</keyword>
<dbReference type="GO" id="GO:0006508">
    <property type="term" value="P:proteolysis"/>
    <property type="evidence" value="ECO:0007669"/>
    <property type="project" value="UniProtKB-KW"/>
</dbReference>
<dbReference type="GO" id="GO:0004252">
    <property type="term" value="F:serine-type endopeptidase activity"/>
    <property type="evidence" value="ECO:0007669"/>
    <property type="project" value="InterPro"/>
</dbReference>
<evidence type="ECO:0000256" key="2">
    <source>
        <dbReference type="ARBA" id="ARBA00022670"/>
    </source>
</evidence>
<dbReference type="SMART" id="SM00228">
    <property type="entry name" value="PDZ"/>
    <property type="match status" value="1"/>
</dbReference>
<dbReference type="Proteomes" id="UP000278222">
    <property type="component" value="Unassembled WGS sequence"/>
</dbReference>
<protein>
    <submittedName>
        <fullName evidence="7">S1-C subfamily serine protease</fullName>
    </submittedName>
</protein>
<proteinExistence type="inferred from homology"/>
<dbReference type="PROSITE" id="PS50106">
    <property type="entry name" value="PDZ"/>
    <property type="match status" value="1"/>
</dbReference>
<reference evidence="7 8" key="1">
    <citation type="submission" date="2018-11" db="EMBL/GenBank/DDBJ databases">
        <title>Genomic Encyclopedia of Type Strains, Phase IV (KMG-IV): sequencing the most valuable type-strain genomes for metagenomic binning, comparative biology and taxonomic classification.</title>
        <authorList>
            <person name="Goeker M."/>
        </authorList>
    </citation>
    <scope>NUCLEOTIDE SEQUENCE [LARGE SCALE GENOMIC DNA]</scope>
    <source>
        <strain evidence="7 8">DSM 5900</strain>
    </source>
</reference>
<evidence type="ECO:0000256" key="5">
    <source>
        <dbReference type="SAM" id="SignalP"/>
    </source>
</evidence>
<dbReference type="SUPFAM" id="SSF50156">
    <property type="entry name" value="PDZ domain-like"/>
    <property type="match status" value="1"/>
</dbReference>
<evidence type="ECO:0000313" key="8">
    <source>
        <dbReference type="Proteomes" id="UP000278222"/>
    </source>
</evidence>
<dbReference type="SUPFAM" id="SSF50494">
    <property type="entry name" value="Trypsin-like serine proteases"/>
    <property type="match status" value="1"/>
</dbReference>
<dbReference type="PRINTS" id="PR00834">
    <property type="entry name" value="PROTEASES2C"/>
</dbReference>
<comment type="similarity">
    <text evidence="1">Belongs to the peptidase S1C family.</text>
</comment>
<keyword evidence="3" id="KW-0378">Hydrolase</keyword>
<gene>
    <name evidence="7" type="ORF">EDC65_3571</name>
</gene>
<dbReference type="PANTHER" id="PTHR22939:SF129">
    <property type="entry name" value="SERINE PROTEASE HTRA2, MITOCHONDRIAL"/>
    <property type="match status" value="1"/>
</dbReference>
<dbReference type="OrthoDB" id="7296822at2"/>
<keyword evidence="4" id="KW-0720">Serine protease</keyword>
<evidence type="ECO:0000313" key="7">
    <source>
        <dbReference type="EMBL" id="ROP84223.1"/>
    </source>
</evidence>
<feature type="signal peptide" evidence="5">
    <location>
        <begin position="1"/>
        <end position="27"/>
    </location>
</feature>
<evidence type="ECO:0000259" key="6">
    <source>
        <dbReference type="PROSITE" id="PS50106"/>
    </source>
</evidence>
<keyword evidence="5" id="KW-0732">Signal</keyword>
<dbReference type="Gene3D" id="2.40.10.120">
    <property type="match status" value="1"/>
</dbReference>
<dbReference type="InterPro" id="IPR009003">
    <property type="entry name" value="Peptidase_S1_PA"/>
</dbReference>
<sequence length="342" mass="36141">MVARSRLPFLILLALLTALAGAPVLQAQAPAQAPAPPAAADAVEAARQAVVKVRAFVSGEARTARTLGTVREGSGVVIDADGLIVTIGYVILEAMGVEITDHRGRTMRAEIVGYDADTGLGLLRATEALTVKPAPMGRAGRLTEGERVAIVAAGDDGRQAALMVQRREFAGYWEYMLDEAVFVSPPHPRWAGAGLFTSDGRLVAIGSLLVGQVAPGVPVPGNMMIPIDLLRPILGDLLALGRMSTPSRPWLGINVQEAPVGVVVTRVQPESPAERGGLKLGDIIVGVAGQPIRNIPEFYRRLWARGDAGVEVGLELLESSGPRALKLTTGDRRRYMKAGQSY</sequence>
<keyword evidence="8" id="KW-1185">Reference proteome</keyword>
<comment type="caution">
    <text evidence="7">The sequence shown here is derived from an EMBL/GenBank/DDBJ whole genome shotgun (WGS) entry which is preliminary data.</text>
</comment>
<accession>A0A3N1KQY2</accession>